<protein>
    <submittedName>
        <fullName evidence="1">Uncharacterized protein</fullName>
    </submittedName>
</protein>
<dbReference type="AlphaFoldDB" id="A0A0A9AYX8"/>
<sequence>MVKCCVVFYLYRLSMLVEGANGYLLGV</sequence>
<proteinExistence type="predicted"/>
<accession>A0A0A9AYX8</accession>
<evidence type="ECO:0000313" key="1">
    <source>
        <dbReference type="EMBL" id="JAD56959.1"/>
    </source>
</evidence>
<organism evidence="1">
    <name type="scientific">Arundo donax</name>
    <name type="common">Giant reed</name>
    <name type="synonym">Donax arundinaceus</name>
    <dbReference type="NCBI Taxonomy" id="35708"/>
    <lineage>
        <taxon>Eukaryota</taxon>
        <taxon>Viridiplantae</taxon>
        <taxon>Streptophyta</taxon>
        <taxon>Embryophyta</taxon>
        <taxon>Tracheophyta</taxon>
        <taxon>Spermatophyta</taxon>
        <taxon>Magnoliopsida</taxon>
        <taxon>Liliopsida</taxon>
        <taxon>Poales</taxon>
        <taxon>Poaceae</taxon>
        <taxon>PACMAD clade</taxon>
        <taxon>Arundinoideae</taxon>
        <taxon>Arundineae</taxon>
        <taxon>Arundo</taxon>
    </lineage>
</organism>
<reference evidence="1" key="2">
    <citation type="journal article" date="2015" name="Data Brief">
        <title>Shoot transcriptome of the giant reed, Arundo donax.</title>
        <authorList>
            <person name="Barrero R.A."/>
            <person name="Guerrero F.D."/>
            <person name="Moolhuijzen P."/>
            <person name="Goolsby J.A."/>
            <person name="Tidwell J."/>
            <person name="Bellgard S.E."/>
            <person name="Bellgard M.I."/>
        </authorList>
    </citation>
    <scope>NUCLEOTIDE SEQUENCE</scope>
    <source>
        <tissue evidence="1">Shoot tissue taken approximately 20 cm above the soil surface</tissue>
    </source>
</reference>
<dbReference type="EMBL" id="GBRH01240936">
    <property type="protein sequence ID" value="JAD56959.1"/>
    <property type="molecule type" value="Transcribed_RNA"/>
</dbReference>
<reference evidence="1" key="1">
    <citation type="submission" date="2014-09" db="EMBL/GenBank/DDBJ databases">
        <authorList>
            <person name="Magalhaes I.L.F."/>
            <person name="Oliveira U."/>
            <person name="Santos F.R."/>
            <person name="Vidigal T.H.D.A."/>
            <person name="Brescovit A.D."/>
            <person name="Santos A.J."/>
        </authorList>
    </citation>
    <scope>NUCLEOTIDE SEQUENCE</scope>
    <source>
        <tissue evidence="1">Shoot tissue taken approximately 20 cm above the soil surface</tissue>
    </source>
</reference>
<name>A0A0A9AYX8_ARUDO</name>